<dbReference type="AlphaFoldDB" id="A0A6A6UQN4"/>
<organism evidence="1 2">
    <name type="scientific">Microthyrium microscopicum</name>
    <dbReference type="NCBI Taxonomy" id="703497"/>
    <lineage>
        <taxon>Eukaryota</taxon>
        <taxon>Fungi</taxon>
        <taxon>Dikarya</taxon>
        <taxon>Ascomycota</taxon>
        <taxon>Pezizomycotina</taxon>
        <taxon>Dothideomycetes</taxon>
        <taxon>Dothideomycetes incertae sedis</taxon>
        <taxon>Microthyriales</taxon>
        <taxon>Microthyriaceae</taxon>
        <taxon>Microthyrium</taxon>
    </lineage>
</organism>
<name>A0A6A6UQN4_9PEZI</name>
<reference evidence="1" key="1">
    <citation type="journal article" date="2020" name="Stud. Mycol.">
        <title>101 Dothideomycetes genomes: a test case for predicting lifestyles and emergence of pathogens.</title>
        <authorList>
            <person name="Haridas S."/>
            <person name="Albert R."/>
            <person name="Binder M."/>
            <person name="Bloem J."/>
            <person name="Labutti K."/>
            <person name="Salamov A."/>
            <person name="Andreopoulos B."/>
            <person name="Baker S."/>
            <person name="Barry K."/>
            <person name="Bills G."/>
            <person name="Bluhm B."/>
            <person name="Cannon C."/>
            <person name="Castanera R."/>
            <person name="Culley D."/>
            <person name="Daum C."/>
            <person name="Ezra D."/>
            <person name="Gonzalez J."/>
            <person name="Henrissat B."/>
            <person name="Kuo A."/>
            <person name="Liang C."/>
            <person name="Lipzen A."/>
            <person name="Lutzoni F."/>
            <person name="Magnuson J."/>
            <person name="Mondo S."/>
            <person name="Nolan M."/>
            <person name="Ohm R."/>
            <person name="Pangilinan J."/>
            <person name="Park H.-J."/>
            <person name="Ramirez L."/>
            <person name="Alfaro M."/>
            <person name="Sun H."/>
            <person name="Tritt A."/>
            <person name="Yoshinaga Y."/>
            <person name="Zwiers L.-H."/>
            <person name="Turgeon B."/>
            <person name="Goodwin S."/>
            <person name="Spatafora J."/>
            <person name="Crous P."/>
            <person name="Grigoriev I."/>
        </authorList>
    </citation>
    <scope>NUCLEOTIDE SEQUENCE</scope>
    <source>
        <strain evidence="1">CBS 115976</strain>
    </source>
</reference>
<gene>
    <name evidence="1" type="ORF">BT63DRAFT_150698</name>
</gene>
<keyword evidence="2" id="KW-1185">Reference proteome</keyword>
<evidence type="ECO:0000313" key="2">
    <source>
        <dbReference type="Proteomes" id="UP000799302"/>
    </source>
</evidence>
<dbReference type="Proteomes" id="UP000799302">
    <property type="component" value="Unassembled WGS sequence"/>
</dbReference>
<protein>
    <submittedName>
        <fullName evidence="1">Uncharacterized protein</fullName>
    </submittedName>
</protein>
<accession>A0A6A6UQN4</accession>
<proteinExistence type="predicted"/>
<sequence length="390" mass="45031">MRTSPMAIGAPIEAPESWFRSDLGQQCALNEEMKHFNIVLHLPAFPFFDMPLEVRQLVYNFALPETIQKLRKTSSAIRQEVDEFLAVERYHILDLNPHRWASSNVQDIGLGLVRIMRLVRLKGVDYADFKRYISVFSRSNTELVSFDPFAFDISEVQKIRKLVFQFRGPNLSITETCQCSTTNLCLHDLEFVFPNLRSLVIFQAAKGEDRLMPQFIHYTINWQAGIEATKVDTSTFDPTHSRWVDINIAIHGAASSSTLCCRLLSQLQAFYSEFNCPCFARTLIPVNPRRGGTPSPNCTFHPDVQAPTAQSLRAESMSIHSLLDVATFRSTKQSRLVWVCELMEWIRVTHTLHTEESLCVWEFFLQLWYDYHNNSPDSKQRKFRGRLRGR</sequence>
<dbReference type="EMBL" id="MU004231">
    <property type="protein sequence ID" value="KAF2673234.1"/>
    <property type="molecule type" value="Genomic_DNA"/>
</dbReference>
<evidence type="ECO:0000313" key="1">
    <source>
        <dbReference type="EMBL" id="KAF2673234.1"/>
    </source>
</evidence>